<comment type="similarity">
    <text evidence="2">Belongs to the BYE1 family.</text>
</comment>
<dbReference type="GO" id="GO:0031440">
    <property type="term" value="P:regulation of mRNA 3'-end processing"/>
    <property type="evidence" value="ECO:0007669"/>
    <property type="project" value="TreeGrafter"/>
</dbReference>
<feature type="region of interest" description="Disordered" evidence="8">
    <location>
        <begin position="160"/>
        <end position="259"/>
    </location>
</feature>
<dbReference type="Gene3D" id="3.30.40.10">
    <property type="entry name" value="Zinc/RING finger domain, C3HC4 (zinc finger)"/>
    <property type="match status" value="1"/>
</dbReference>
<dbReference type="InterPro" id="IPR003618">
    <property type="entry name" value="TFIIS_cen_dom"/>
</dbReference>
<dbReference type="InterPro" id="IPR011011">
    <property type="entry name" value="Znf_FYVE_PHD"/>
</dbReference>
<dbReference type="InterPro" id="IPR013083">
    <property type="entry name" value="Znf_RING/FYVE/PHD"/>
</dbReference>
<dbReference type="GO" id="GO:0006362">
    <property type="term" value="P:transcription elongation by RNA polymerase I"/>
    <property type="evidence" value="ECO:0007669"/>
    <property type="project" value="TreeGrafter"/>
</dbReference>
<protein>
    <recommendedName>
        <fullName evidence="3">Transcription factor BYE1</fullName>
    </recommendedName>
</protein>
<name>A0A1Y2FBY8_PROLT</name>
<dbReference type="OrthoDB" id="79252at2759"/>
<keyword evidence="6" id="KW-0862">Zinc</keyword>
<evidence type="ECO:0000256" key="7">
    <source>
        <dbReference type="PROSITE-ProRule" id="PRU00146"/>
    </source>
</evidence>
<feature type="compositionally biased region" description="Basic and acidic residues" evidence="8">
    <location>
        <begin position="55"/>
        <end position="64"/>
    </location>
</feature>
<sequence length="777" mass="85360">MGKNSVKPRALPKSRAAPSFDVMDDNLLTFAASEAASKDEPRRSSRATKGQNSDRWQEILDASRDNLINPESVNGDGATDQGDKMTNINEDDENAGEDAIRCVCGQNDEVEDDDRTFVQCETCTVWQHAPCVGLNTKRMPDQYFCEQCRPDLHGKLLKRMQASVKPKARVMPDSKTNERKRKRSIKAQANDDNFSDDGVTDDGASDNEIARKQRSVSLSSVSDAKSDYQENVKVKARRLSTTKKEPVKKAKTSKSKVQPVYHSGPFTSLDEIEDDTRKTIAKLLIRDVAKALEMATSQEGYKLKAKTKANDEADRIGFAAEFALHEALFEQSDAGAKYKNQYRQIAFNLKDPKNPSLRRRVLDGSVSVAQLATMSSEDMANPELKAMAEQVREEGLKQSVLVQETGPRIRRTHKGEELVEGPEVNDSITESSSFPVGRRHDSDQDSSSPAASPSPSRDGSSSPEATKNSQSPSLPGSSFKHDRRPSHNTPIMPDVLDDDAELHVLNEIAHPSKLPADPVWHGQMVMQRISNCNAQATLVGAPDEVANLVWSEILTSVVTIDGRLDKKSATQYLVHQRYSQSKIVVAVKIEAQPGGNNQAGIDALYQYFTTKNRYGVIKSGQSRIRDGYIVPLAANEALPEFLDVMDNKTLPSHVTEPLLLAVLVVEKHPAANRKPSVTAPVPAAIPVAAPAAPSSDPAIPRAPWQQPQSMPAPQQPVAPTNDPSQQPHQVYLAQEQQRQLAAFLQANPELASNQQIMSSPPLLAALLENWLRSNGMR</sequence>
<dbReference type="GO" id="GO:0032991">
    <property type="term" value="C:protein-containing complex"/>
    <property type="evidence" value="ECO:0007669"/>
    <property type="project" value="UniProtKB-ARBA"/>
</dbReference>
<evidence type="ECO:0000313" key="12">
    <source>
        <dbReference type="Proteomes" id="UP000193685"/>
    </source>
</evidence>
<feature type="region of interest" description="Disordered" evidence="8">
    <location>
        <begin position="397"/>
        <end position="494"/>
    </location>
</feature>
<evidence type="ECO:0000256" key="3">
    <source>
        <dbReference type="ARBA" id="ARBA00021616"/>
    </source>
</evidence>
<dbReference type="InterPro" id="IPR036575">
    <property type="entry name" value="TFIIS_cen_dom_sf"/>
</dbReference>
<dbReference type="SMART" id="SM00510">
    <property type="entry name" value="TFS2M"/>
    <property type="match status" value="1"/>
</dbReference>
<dbReference type="PANTHER" id="PTHR11477:SF11">
    <property type="entry name" value="TRANSCRIPTION FACTOR BYE1"/>
    <property type="match status" value="1"/>
</dbReference>
<feature type="domain" description="TFIIS central" evidence="10">
    <location>
        <begin position="276"/>
        <end position="407"/>
    </location>
</feature>
<dbReference type="Pfam" id="PF20826">
    <property type="entry name" value="PHD_5"/>
    <property type="match status" value="1"/>
</dbReference>
<dbReference type="Pfam" id="PF07500">
    <property type="entry name" value="TFIIS_M"/>
    <property type="match status" value="1"/>
</dbReference>
<dbReference type="GO" id="GO:0008270">
    <property type="term" value="F:zinc ion binding"/>
    <property type="evidence" value="ECO:0007669"/>
    <property type="project" value="UniProtKB-KW"/>
</dbReference>
<evidence type="ECO:0000256" key="2">
    <source>
        <dbReference type="ARBA" id="ARBA00011050"/>
    </source>
</evidence>
<evidence type="ECO:0000256" key="5">
    <source>
        <dbReference type="ARBA" id="ARBA00022771"/>
    </source>
</evidence>
<feature type="compositionally biased region" description="Low complexity" evidence="8">
    <location>
        <begin position="445"/>
        <end position="463"/>
    </location>
</feature>
<evidence type="ECO:0000313" key="11">
    <source>
        <dbReference type="EMBL" id="ORY81440.1"/>
    </source>
</evidence>
<dbReference type="SMART" id="SM00249">
    <property type="entry name" value="PHD"/>
    <property type="match status" value="1"/>
</dbReference>
<keyword evidence="5 7" id="KW-0863">Zinc-finger</keyword>
<evidence type="ECO:0000256" key="8">
    <source>
        <dbReference type="SAM" id="MobiDB-lite"/>
    </source>
</evidence>
<feature type="region of interest" description="Disordered" evidence="8">
    <location>
        <begin position="688"/>
        <end position="729"/>
    </location>
</feature>
<feature type="compositionally biased region" description="Acidic residues" evidence="8">
    <location>
        <begin position="193"/>
        <end position="205"/>
    </location>
</feature>
<dbReference type="GO" id="GO:0001139">
    <property type="term" value="F:RNA polymerase II complex recruiting activity"/>
    <property type="evidence" value="ECO:0007669"/>
    <property type="project" value="TreeGrafter"/>
</dbReference>
<gene>
    <name evidence="11" type="ORF">BCR37DRAFT_380342</name>
</gene>
<dbReference type="PROSITE" id="PS50016">
    <property type="entry name" value="ZF_PHD_2"/>
    <property type="match status" value="1"/>
</dbReference>
<reference evidence="11 12" key="1">
    <citation type="submission" date="2016-07" db="EMBL/GenBank/DDBJ databases">
        <title>Pervasive Adenine N6-methylation of Active Genes in Fungi.</title>
        <authorList>
            <consortium name="DOE Joint Genome Institute"/>
            <person name="Mondo S.J."/>
            <person name="Dannebaum R.O."/>
            <person name="Kuo R.C."/>
            <person name="Labutti K."/>
            <person name="Haridas S."/>
            <person name="Kuo A."/>
            <person name="Salamov A."/>
            <person name="Ahrendt S.R."/>
            <person name="Lipzen A."/>
            <person name="Sullivan W."/>
            <person name="Andreopoulos W.B."/>
            <person name="Clum A."/>
            <person name="Lindquist E."/>
            <person name="Daum C."/>
            <person name="Ramamoorthy G.K."/>
            <person name="Gryganskyi A."/>
            <person name="Culley D."/>
            <person name="Magnuson J.K."/>
            <person name="James T.Y."/>
            <person name="O'Malley M.A."/>
            <person name="Stajich J.E."/>
            <person name="Spatafora J.W."/>
            <person name="Visel A."/>
            <person name="Grigoriev I.V."/>
        </authorList>
    </citation>
    <scope>NUCLEOTIDE SEQUENCE [LARGE SCALE GENOMIC DNA]</scope>
    <source>
        <strain evidence="11 12">12-1054</strain>
    </source>
</reference>
<dbReference type="GO" id="GO:0031564">
    <property type="term" value="P:transcription antitermination"/>
    <property type="evidence" value="ECO:0007669"/>
    <property type="project" value="TreeGrafter"/>
</dbReference>
<evidence type="ECO:0000256" key="1">
    <source>
        <dbReference type="ARBA" id="ARBA00002311"/>
    </source>
</evidence>
<dbReference type="CDD" id="cd15550">
    <property type="entry name" value="PHD_MLL5"/>
    <property type="match status" value="1"/>
</dbReference>
<dbReference type="Proteomes" id="UP000193685">
    <property type="component" value="Unassembled WGS sequence"/>
</dbReference>
<dbReference type="RefSeq" id="XP_040724816.1">
    <property type="nucleotide sequence ID" value="XM_040869467.1"/>
</dbReference>
<dbReference type="Pfam" id="PF07744">
    <property type="entry name" value="SPOC"/>
    <property type="match status" value="1"/>
</dbReference>
<dbReference type="PROSITE" id="PS01359">
    <property type="entry name" value="ZF_PHD_1"/>
    <property type="match status" value="1"/>
</dbReference>
<keyword evidence="12" id="KW-1185">Reference proteome</keyword>
<feature type="domain" description="PHD-type" evidence="9">
    <location>
        <begin position="99"/>
        <end position="151"/>
    </location>
</feature>
<dbReference type="STRING" id="56484.A0A1Y2FBY8"/>
<comment type="caution">
    <text evidence="11">The sequence shown here is derived from an EMBL/GenBank/DDBJ whole genome shotgun (WGS) entry which is preliminary data.</text>
</comment>
<proteinExistence type="inferred from homology"/>
<dbReference type="AlphaFoldDB" id="A0A1Y2FBY8"/>
<feature type="compositionally biased region" description="Low complexity" evidence="8">
    <location>
        <begin position="688"/>
        <end position="719"/>
    </location>
</feature>
<feature type="compositionally biased region" description="Polar residues" evidence="8">
    <location>
        <begin position="464"/>
        <end position="476"/>
    </location>
</feature>
<dbReference type="EMBL" id="MCFI01000011">
    <property type="protein sequence ID" value="ORY81440.1"/>
    <property type="molecule type" value="Genomic_DNA"/>
</dbReference>
<evidence type="ECO:0000259" key="9">
    <source>
        <dbReference type="PROSITE" id="PS50016"/>
    </source>
</evidence>
<dbReference type="SUPFAM" id="SSF57903">
    <property type="entry name" value="FYVE/PHD zinc finger"/>
    <property type="match status" value="1"/>
</dbReference>
<accession>A0A1Y2FBY8</accession>
<dbReference type="SUPFAM" id="SSF46942">
    <property type="entry name" value="Elongation factor TFIIS domain 2"/>
    <property type="match status" value="1"/>
</dbReference>
<dbReference type="InterPro" id="IPR019787">
    <property type="entry name" value="Znf_PHD-finger"/>
</dbReference>
<feature type="compositionally biased region" description="Basic and acidic residues" evidence="8">
    <location>
        <begin position="224"/>
        <end position="233"/>
    </location>
</feature>
<dbReference type="GO" id="GO:0000977">
    <property type="term" value="F:RNA polymerase II transcription regulatory region sequence-specific DNA binding"/>
    <property type="evidence" value="ECO:0007669"/>
    <property type="project" value="TreeGrafter"/>
</dbReference>
<dbReference type="InterPro" id="IPR012921">
    <property type="entry name" value="SPOC_C"/>
</dbReference>
<evidence type="ECO:0000256" key="4">
    <source>
        <dbReference type="ARBA" id="ARBA00022723"/>
    </source>
</evidence>
<keyword evidence="4" id="KW-0479">Metal-binding</keyword>
<dbReference type="InterPro" id="IPR001965">
    <property type="entry name" value="Znf_PHD"/>
</dbReference>
<dbReference type="PANTHER" id="PTHR11477">
    <property type="entry name" value="TRANSCRIPTION FACTOR S-II ZINC FINGER DOMAIN-CONTAINING PROTEIN"/>
    <property type="match status" value="1"/>
</dbReference>
<evidence type="ECO:0000256" key="6">
    <source>
        <dbReference type="ARBA" id="ARBA00022833"/>
    </source>
</evidence>
<dbReference type="GO" id="GO:0005634">
    <property type="term" value="C:nucleus"/>
    <property type="evidence" value="ECO:0007669"/>
    <property type="project" value="TreeGrafter"/>
</dbReference>
<feature type="region of interest" description="Disordered" evidence="8">
    <location>
        <begin position="1"/>
        <end position="92"/>
    </location>
</feature>
<dbReference type="GO" id="GO:0006368">
    <property type="term" value="P:transcription elongation by RNA polymerase II"/>
    <property type="evidence" value="ECO:0007669"/>
    <property type="project" value="TreeGrafter"/>
</dbReference>
<dbReference type="PROSITE" id="PS51321">
    <property type="entry name" value="TFIIS_CENTRAL"/>
    <property type="match status" value="1"/>
</dbReference>
<comment type="function">
    <text evidence="1">Negative regulator of transcription elongation.</text>
</comment>
<dbReference type="Gene3D" id="1.10.472.30">
    <property type="entry name" value="Transcription elongation factor S-II, central domain"/>
    <property type="match status" value="1"/>
</dbReference>
<dbReference type="GeneID" id="63786066"/>
<organism evidence="11 12">
    <name type="scientific">Protomyces lactucae-debilis</name>
    <dbReference type="NCBI Taxonomy" id="2754530"/>
    <lineage>
        <taxon>Eukaryota</taxon>
        <taxon>Fungi</taxon>
        <taxon>Dikarya</taxon>
        <taxon>Ascomycota</taxon>
        <taxon>Taphrinomycotina</taxon>
        <taxon>Taphrinomycetes</taxon>
        <taxon>Taphrinales</taxon>
        <taxon>Protomycetaceae</taxon>
        <taxon>Protomyces</taxon>
    </lineage>
</organism>
<evidence type="ECO:0000259" key="10">
    <source>
        <dbReference type="PROSITE" id="PS51321"/>
    </source>
</evidence>
<dbReference type="CDD" id="cd21538">
    <property type="entry name" value="SPOC_TFIIS"/>
    <property type="match status" value="1"/>
</dbReference>
<dbReference type="InterPro" id="IPR019786">
    <property type="entry name" value="Zinc_finger_PHD-type_CS"/>
</dbReference>
<dbReference type="OMA" id="AWISCET"/>